<dbReference type="InterPro" id="IPR003511">
    <property type="entry name" value="HORMA_dom"/>
</dbReference>
<dbReference type="EMBL" id="JANEYF010004830">
    <property type="protein sequence ID" value="KAJ8929976.1"/>
    <property type="molecule type" value="Genomic_DNA"/>
</dbReference>
<gene>
    <name evidence="2" type="ORF">NQ314_017299</name>
</gene>
<evidence type="ECO:0000259" key="1">
    <source>
        <dbReference type="PROSITE" id="PS50815"/>
    </source>
</evidence>
<evidence type="ECO:0000313" key="2">
    <source>
        <dbReference type="EMBL" id="KAJ8929976.1"/>
    </source>
</evidence>
<dbReference type="PROSITE" id="PS50815">
    <property type="entry name" value="HORMA"/>
    <property type="match status" value="1"/>
</dbReference>
<dbReference type="InterPro" id="IPR036570">
    <property type="entry name" value="HORMA_dom_sf"/>
</dbReference>
<accession>A0AAV8WUT5</accession>
<comment type="caution">
    <text evidence="2">The sequence shown here is derived from an EMBL/GenBank/DDBJ whole genome shotgun (WGS) entry which is preliminary data.</text>
</comment>
<dbReference type="SUPFAM" id="SSF56019">
    <property type="entry name" value="The spindle assembly checkpoint protein mad2"/>
    <property type="match status" value="1"/>
</dbReference>
<name>A0AAV8WUT5_9CUCU</name>
<keyword evidence="3" id="KW-1185">Reference proteome</keyword>
<evidence type="ECO:0000313" key="3">
    <source>
        <dbReference type="Proteomes" id="UP001162156"/>
    </source>
</evidence>
<dbReference type="AlphaFoldDB" id="A0AAV8WUT5"/>
<proteinExistence type="predicted"/>
<dbReference type="InterPro" id="IPR045091">
    <property type="entry name" value="Mad2-like"/>
</dbReference>
<dbReference type="GO" id="GO:0016035">
    <property type="term" value="C:zeta DNA polymerase complex"/>
    <property type="evidence" value="ECO:0007669"/>
    <property type="project" value="TreeGrafter"/>
</dbReference>
<dbReference type="Gene3D" id="3.30.900.10">
    <property type="entry name" value="HORMA domain"/>
    <property type="match status" value="1"/>
</dbReference>
<feature type="domain" description="HORMA" evidence="1">
    <location>
        <begin position="6"/>
        <end position="195"/>
    </location>
</feature>
<organism evidence="2 3">
    <name type="scientific">Rhamnusium bicolor</name>
    <dbReference type="NCBI Taxonomy" id="1586634"/>
    <lineage>
        <taxon>Eukaryota</taxon>
        <taxon>Metazoa</taxon>
        <taxon>Ecdysozoa</taxon>
        <taxon>Arthropoda</taxon>
        <taxon>Hexapoda</taxon>
        <taxon>Insecta</taxon>
        <taxon>Pterygota</taxon>
        <taxon>Neoptera</taxon>
        <taxon>Endopterygota</taxon>
        <taxon>Coleoptera</taxon>
        <taxon>Polyphaga</taxon>
        <taxon>Cucujiformia</taxon>
        <taxon>Chrysomeloidea</taxon>
        <taxon>Cerambycidae</taxon>
        <taxon>Lepturinae</taxon>
        <taxon>Rhagiini</taxon>
        <taxon>Rhamnusium</taxon>
    </lineage>
</organism>
<sequence>MSSVKITVTDILCEFFEVIVHTVLYTRKLYPETIFVPKRKYGVAVYQSIQPDVNEYINQCLKAVNFHAKSNRLKRLFICFHVEERIIEKYVFEVLSLINFVEGDSFLVDLEQSLRDFILKLHSSQTYLDELPGDSSFSVRIQTTAYSSVEFNQDPAFEDFPWIELRENKDTTVRSADIVPLYTIKTPFISLQMFIEKEMQN</sequence>
<protein>
    <recommendedName>
        <fullName evidence="1">HORMA domain-containing protein</fullName>
    </recommendedName>
</protein>
<reference evidence="2" key="1">
    <citation type="journal article" date="2023" name="Insect Mol. Biol.">
        <title>Genome sequencing provides insights into the evolution of gene families encoding plant cell wall-degrading enzymes in longhorned beetles.</title>
        <authorList>
            <person name="Shin N.R."/>
            <person name="Okamura Y."/>
            <person name="Kirsch R."/>
            <person name="Pauchet Y."/>
        </authorList>
    </citation>
    <scope>NUCLEOTIDE SEQUENCE</scope>
    <source>
        <strain evidence="2">RBIC_L_NR</strain>
    </source>
</reference>
<dbReference type="PANTHER" id="PTHR11842">
    <property type="entry name" value="MITOTIC SPINDLE ASSEMBLY CHECKPOINT PROTEIN MAD2"/>
    <property type="match status" value="1"/>
</dbReference>
<dbReference type="Pfam" id="PF02301">
    <property type="entry name" value="HORMA"/>
    <property type="match status" value="1"/>
</dbReference>
<dbReference type="PANTHER" id="PTHR11842:SF10">
    <property type="entry name" value="MITOTIC SPINDLE ASSEMBLY CHECKPOINT PROTEIN MAD2B"/>
    <property type="match status" value="1"/>
</dbReference>
<dbReference type="Proteomes" id="UP001162156">
    <property type="component" value="Unassembled WGS sequence"/>
</dbReference>